<evidence type="ECO:0000256" key="2">
    <source>
        <dbReference type="PROSITE-ProRule" id="PRU00192"/>
    </source>
</evidence>
<protein>
    <submittedName>
        <fullName evidence="7">Protein UBASH3A homolog isoform X2</fullName>
    </submittedName>
</protein>
<dbReference type="InterPro" id="IPR015940">
    <property type="entry name" value="UBA"/>
</dbReference>
<reference evidence="7" key="3">
    <citation type="submission" date="2025-08" db="UniProtKB">
        <authorList>
            <consortium name="RefSeq"/>
        </authorList>
    </citation>
    <scope>IDENTIFICATION</scope>
    <source>
        <tissue evidence="7">Whole organism</tissue>
    </source>
</reference>
<dbReference type="Pfam" id="PF00300">
    <property type="entry name" value="His_Phos_1"/>
    <property type="match status" value="1"/>
</dbReference>
<feature type="domain" description="SH3" evidence="4">
    <location>
        <begin position="238"/>
        <end position="303"/>
    </location>
</feature>
<dbReference type="SMART" id="SM00326">
    <property type="entry name" value="SH3"/>
    <property type="match status" value="1"/>
</dbReference>
<dbReference type="Pfam" id="PF22562">
    <property type="entry name" value="UBA_7"/>
    <property type="match status" value="1"/>
</dbReference>
<dbReference type="CDD" id="cd07067">
    <property type="entry name" value="HP_PGM_like"/>
    <property type="match status" value="1"/>
</dbReference>
<dbReference type="InterPro" id="IPR001452">
    <property type="entry name" value="SH3_domain"/>
</dbReference>
<feature type="region of interest" description="Disordered" evidence="3">
    <location>
        <begin position="431"/>
        <end position="457"/>
    </location>
</feature>
<evidence type="ECO:0000313" key="6">
    <source>
        <dbReference type="Proteomes" id="UP000694904"/>
    </source>
</evidence>
<dbReference type="Gene3D" id="3.40.50.1240">
    <property type="entry name" value="Phosphoglycerate mutase-like"/>
    <property type="match status" value="1"/>
</dbReference>
<dbReference type="Pfam" id="PF14604">
    <property type="entry name" value="SH3_9"/>
    <property type="match status" value="1"/>
</dbReference>
<organism evidence="6 7">
    <name type="scientific">Drosophila arizonae</name>
    <name type="common">Fruit fly</name>
    <dbReference type="NCBI Taxonomy" id="7263"/>
    <lineage>
        <taxon>Eukaryota</taxon>
        <taxon>Metazoa</taxon>
        <taxon>Ecdysozoa</taxon>
        <taxon>Arthropoda</taxon>
        <taxon>Hexapoda</taxon>
        <taxon>Insecta</taxon>
        <taxon>Pterygota</taxon>
        <taxon>Neoptera</taxon>
        <taxon>Endopterygota</taxon>
        <taxon>Diptera</taxon>
        <taxon>Brachycera</taxon>
        <taxon>Muscomorpha</taxon>
        <taxon>Ephydroidea</taxon>
        <taxon>Drosophilidae</taxon>
        <taxon>Drosophila</taxon>
    </lineage>
</organism>
<name>A0ABM1P294_DROAR</name>
<reference evidence="6" key="2">
    <citation type="journal article" date="2016" name="G3 (Bethesda)">
        <title>Genome Evolution in Three Species of Cactophilic Drosophila.</title>
        <authorList>
            <person name="Sanchez-Flores A."/>
            <person name="Penazola F."/>
            <person name="Carpinteyro-Ponce J."/>
            <person name="Nazario-Yepiz N."/>
            <person name="Abreu-Goodger C."/>
            <person name="Machado C.A."/>
            <person name="Markow T.A."/>
        </authorList>
    </citation>
    <scope>NUCLEOTIDE SEQUENCE [LARGE SCALE GENOMIC DNA]</scope>
</reference>
<dbReference type="RefSeq" id="XP_017861330.1">
    <property type="nucleotide sequence ID" value="XM_018005841.1"/>
</dbReference>
<dbReference type="SUPFAM" id="SSF50044">
    <property type="entry name" value="SH3-domain"/>
    <property type="match status" value="1"/>
</dbReference>
<dbReference type="SUPFAM" id="SSF53254">
    <property type="entry name" value="Phosphoglycerate mutase-like"/>
    <property type="match status" value="1"/>
</dbReference>
<dbReference type="Proteomes" id="UP000694904">
    <property type="component" value="Chromosome 2"/>
</dbReference>
<accession>A0ABM1P294</accession>
<dbReference type="InterPro" id="IPR036028">
    <property type="entry name" value="SH3-like_dom_sf"/>
</dbReference>
<proteinExistence type="predicted"/>
<evidence type="ECO:0000259" key="5">
    <source>
        <dbReference type="PROSITE" id="PS50030"/>
    </source>
</evidence>
<dbReference type="PROSITE" id="PS50030">
    <property type="entry name" value="UBA"/>
    <property type="match status" value="1"/>
</dbReference>
<dbReference type="CDD" id="cd11791">
    <property type="entry name" value="SH3_UBASH3"/>
    <property type="match status" value="1"/>
</dbReference>
<dbReference type="SUPFAM" id="SSF46934">
    <property type="entry name" value="UBA-like"/>
    <property type="match status" value="1"/>
</dbReference>
<dbReference type="InterPro" id="IPR009060">
    <property type="entry name" value="UBA-like_sf"/>
</dbReference>
<evidence type="ECO:0000313" key="7">
    <source>
        <dbReference type="RefSeq" id="XP_017861330.1"/>
    </source>
</evidence>
<evidence type="ECO:0000259" key="4">
    <source>
        <dbReference type="PROSITE" id="PS50002"/>
    </source>
</evidence>
<dbReference type="PROSITE" id="PS50002">
    <property type="entry name" value="SH3"/>
    <property type="match status" value="1"/>
</dbReference>
<evidence type="ECO:0000256" key="1">
    <source>
        <dbReference type="ARBA" id="ARBA00022443"/>
    </source>
</evidence>
<dbReference type="CDD" id="cd14301">
    <property type="entry name" value="UBA_UBS3B"/>
    <property type="match status" value="1"/>
</dbReference>
<dbReference type="Gene3D" id="1.10.8.10">
    <property type="entry name" value="DNA helicase RuvA subunit, C-terminal domain"/>
    <property type="match status" value="1"/>
</dbReference>
<evidence type="ECO:0000256" key="3">
    <source>
        <dbReference type="SAM" id="MobiDB-lite"/>
    </source>
</evidence>
<dbReference type="PANTHER" id="PTHR16469">
    <property type="entry name" value="UBIQUITIN-ASSOCIATED AND SH3 DOMAIN-CONTAINING BA-RELATED"/>
    <property type="match status" value="1"/>
</dbReference>
<dbReference type="InterPro" id="IPR051710">
    <property type="entry name" value="Phosphatase_SH3-domain"/>
</dbReference>
<dbReference type="Gene3D" id="2.30.30.40">
    <property type="entry name" value="SH3 Domains"/>
    <property type="match status" value="1"/>
</dbReference>
<dbReference type="InterPro" id="IPR013078">
    <property type="entry name" value="His_Pase_superF_clade-1"/>
</dbReference>
<keyword evidence="6" id="KW-1185">Reference proteome</keyword>
<dbReference type="PANTHER" id="PTHR16469:SF27">
    <property type="entry name" value="UBIQUITIN-ASSOCIATED AND SH3 DOMAIN-CONTAINING BA-RELATED"/>
    <property type="match status" value="1"/>
</dbReference>
<dbReference type="GeneID" id="108612813"/>
<feature type="compositionally biased region" description="Basic and acidic residues" evidence="3">
    <location>
        <begin position="434"/>
        <end position="448"/>
    </location>
</feature>
<gene>
    <name evidence="7" type="primary">LOC108612813</name>
</gene>
<sequence>MATLPPRKNQTPTRICQAMKPHLTPLQTLLQMGFPKHRAEKALASTGNRGVQIASDWLLAHVNDATLDECSPREYIIYACPTGPFLQQLEEFWAKSRQMCGWNGAHNYVPHITLVSFFKAPDECSLQLSKALKQVVDMTGALLDRPIKLEPYMSQNFMGFFVAEDDANYLKRLALQYVKEVSNSTISLEPHVKSLHLTLAYQFPQSQFNALKSLVETLDASCASNWELRLYSRDPRLATKQVMKVVYPHNPHETDELELRIGDYIYLNSEGIDSSSDGWAEGISWLTGSTGHLPVNYTERTAESDAWTLHRVVQLSKSVASSLNSAEDIDIVDGRSISIEPEERQRDLQQIAQHPEIIEGSSFEESEQSVEKYLRQTLQPCLELPSVQLLNSHNLSLQHNQHTPTIEITANLSSNSISKNIDEIMVEPLAEQSPRPDDTLSVHSDHSHPHLQPNALDVGPSKNRKVYIMRHGERVDFTFGTWIPYCFDEFGNYMRKDLNMPKVLPHRRNSPEGWQNDSPLTNVGVYQARLTGEALLDANVQIDHVYCSPSYRCVQTCTSALEGLELSGKHKIKLEPGLFEWMAWYPNGVPDWLSSKELIDSKYDIDLNYEPVQQATDLASQLKESTEQFYMRNHEVLLQLLERTTGNILIVAHATTLDTCSRQLTGGAARNTNELRQVIHKIPYCSLVTVEQVDGVWKLVEPDCLPVTHSKNPRFEWSALSAT</sequence>
<feature type="domain" description="UBA" evidence="5">
    <location>
        <begin position="18"/>
        <end position="61"/>
    </location>
</feature>
<dbReference type="InterPro" id="IPR029033">
    <property type="entry name" value="His_PPase_superfam"/>
</dbReference>
<keyword evidence="1 2" id="KW-0728">SH3 domain</keyword>
<reference evidence="6" key="1">
    <citation type="journal article" date="1997" name="Nucleic Acids Res.">
        <title>tRNAscan-SE: a program for improved detection of transfer RNA genes in genomic sequence.</title>
        <authorList>
            <person name="Lowe T.M."/>
            <person name="Eddy S.R."/>
        </authorList>
    </citation>
    <scope>NUCLEOTIDE SEQUENCE [LARGE SCALE GENOMIC DNA]</scope>
</reference>